<dbReference type="RefSeq" id="XP_020303526.1">
    <property type="nucleotide sequence ID" value="XM_020446092.1"/>
</dbReference>
<accession>A0A1S0U830</accession>
<dbReference type="Pfam" id="PF08146">
    <property type="entry name" value="BP28CT"/>
    <property type="match status" value="1"/>
</dbReference>
<dbReference type="EMBL" id="JH712383">
    <property type="protein sequence ID" value="EFO25796.2"/>
    <property type="molecule type" value="Genomic_DNA"/>
</dbReference>
<dbReference type="InParanoid" id="A0A1S0U830"/>
<evidence type="ECO:0000259" key="10">
    <source>
        <dbReference type="SMART" id="SM01036"/>
    </source>
</evidence>
<evidence type="ECO:0000256" key="8">
    <source>
        <dbReference type="RuleBase" id="RU367065"/>
    </source>
</evidence>
<organism evidence="11">
    <name type="scientific">Loa loa</name>
    <name type="common">Eye worm</name>
    <name type="synonym">Filaria loa</name>
    <dbReference type="NCBI Taxonomy" id="7209"/>
    <lineage>
        <taxon>Eukaryota</taxon>
        <taxon>Metazoa</taxon>
        <taxon>Ecdysozoa</taxon>
        <taxon>Nematoda</taxon>
        <taxon>Chromadorea</taxon>
        <taxon>Rhabditida</taxon>
        <taxon>Spirurina</taxon>
        <taxon>Spiruromorpha</taxon>
        <taxon>Filarioidea</taxon>
        <taxon>Onchocercidae</taxon>
        <taxon>Loa</taxon>
    </lineage>
</organism>
<dbReference type="FunCoup" id="A0A1S0U830">
    <property type="interactions" value="2391"/>
</dbReference>
<sequence length="1622" mass="185176">MTSLENQLNNLRTAVSGQLGIERPHVSLLFDKKDASSLYVENAVQIGRTGLAELRKIDPKIAVEEEDLFDDAAINVQRALLTKEENMVLNQKLERVIIQLSAYLHHLSAKQILEWLIFQFHVQSFNAETLFIAFLPYHNSNIFGRLLSILELKGLEYDWVKGYANSEAPIPMTKLVVICTSRNHSLLTLIYNHIERVRELFSAKFVETKLPHLFTFFASISVHLLAKSDVTDALVSKMLPFLARGLISDLVSLRLACLTVISQLCINAKLVSSKLDPMIKLILMKIDDYTMKESIDTLVVVCQRQEITSFPLKLKTALKVARKNEHLQISKYINSLFSITDMRKFIGAFVHTFIPLLSKCDNDEKLMELCNFCINCLDLTVLNDRISEIILSLVFDLISEMNGSGKIADIFYKHMRALVFRFPNAFAIVSSEWKVRDEGVYNMFLKACKFEQYEIETFEVVTVEKRKRRRRQSSTKNSGGEEGSQPSPHVTKPTLKRKRPEEIKQEQLNSVREPPKITFKGDPLEKLIDTIKAEDWSLAEAGLEKLITPCYLKNRVASEFEMFFSKMVAIALAEGARLKTAIRNALSQLPVDSDFALSLLKPYTESKNARRSRGICHWSCFKDEDTEKFENRRLFVLELLLVNRTLQASAKLFHQLYEILKEVMQKADDDDSQYLEQLVINFIVCLVKNPCGYKVLADDLQLDTIVDIVRHTQNHRILRDCLQLLTCAVTVSPKKVLAHLMSVYTFMGDGVLKKDNDLTLSVIEETLNVLFSTVLNEKDQSFHEQLITTSRLFATSITDIPAHRRDKILRAVARSAGAQYLWAVIATLFERYCLNWPKKPEGRISAELYEEMSTIMVSEYDAVEQLSCTASMIKYIIELGDDFSVHENPTTTVSQKAKFLSKIFDRTKHSVQKLRHYRFAILGWIARLLESDEFKTKLVTVGDNSYDRLLETAKVLLFCSVELDDFVTMETSNAEKRYMQANSDQQSANNWKYWIAVSSRADIVIEKFQNLLPSNVCGHIVVDVLEQTTTMPKLRDRALQFLNAKLLQDGSYISTVKVDHLNSLITKFNSWIKPVEEGFDVNLCQKAAHTLKLVARNMIPSTDFMLLSETLELTVDLLTNRNMYDEAVTGSLLLLAAELMRFQRVKNSILYSNALTAICTEILSTVLETQDLIGTNSNQQANLSKDSVDSVLCGRRRRTQHSMSGRYVTNGDALLICSLVCLQRILENFAEFIFKHLSSILIIISRLCCICDYTPSANCSTQQIQPANKFSAVQQRIASICRSLSKMELRIVLDAFDEVCNTLIIEPAAVGILFKLFSSLNDIKNREILLKFVDRVCDVYFHGLDVRPNNAKLGKNDAIDNAELMIIDSFLEVIDNLSENEFRSVTKSLHTRLQDAISLKAKIEVRYRSITIFRFLNRFYESYKNISLPHFGRFFGFLPDIFSRCNSHISDSQSLIFYDGESSTNTGTILVDYLLTVMIDFITNCARHPPFFTSERAKIVLDFLVDELENKDIPGHELRCVPHLAECFYNIIDCQNEILMDIVNKIMLKTRSRSSKVRYRTLLVLEWLFERMGDAVAPTLPSVLPFLSELLEDDNKKVEMQCDAVIGVLRKNFGEEITEGYA</sequence>
<dbReference type="InterPro" id="IPR056473">
    <property type="entry name" value="HEAT_Utp10/HEAT1"/>
</dbReference>
<evidence type="ECO:0000256" key="2">
    <source>
        <dbReference type="ARBA" id="ARBA00010559"/>
    </source>
</evidence>
<dbReference type="GO" id="GO:0034455">
    <property type="term" value="C:t-UTP complex"/>
    <property type="evidence" value="ECO:0007669"/>
    <property type="project" value="TreeGrafter"/>
</dbReference>
<evidence type="ECO:0000256" key="3">
    <source>
        <dbReference type="ARBA" id="ARBA00022517"/>
    </source>
</evidence>
<dbReference type="OMA" id="HVMSVFT"/>
<evidence type="ECO:0000256" key="7">
    <source>
        <dbReference type="PROSITE-ProRule" id="PRU00103"/>
    </source>
</evidence>
<keyword evidence="3 8" id="KW-0690">Ribosome biogenesis</keyword>
<dbReference type="Pfam" id="PF12397">
    <property type="entry name" value="U3snoRNP10"/>
    <property type="match status" value="1"/>
</dbReference>
<feature type="region of interest" description="Disordered" evidence="9">
    <location>
        <begin position="469"/>
        <end position="515"/>
    </location>
</feature>
<dbReference type="KEGG" id="loa:LOAG_02691"/>
<keyword evidence="4 8" id="KW-0698">rRNA processing</keyword>
<dbReference type="PANTHER" id="PTHR13457:SF1">
    <property type="entry name" value="HEAT REPEAT-CONTAINING PROTEIN 1"/>
    <property type="match status" value="1"/>
</dbReference>
<keyword evidence="6 8" id="KW-0687">Ribonucleoprotein</keyword>
<evidence type="ECO:0000256" key="9">
    <source>
        <dbReference type="SAM" id="MobiDB-lite"/>
    </source>
</evidence>
<proteinExistence type="inferred from homology"/>
<dbReference type="SUPFAM" id="SSF48371">
    <property type="entry name" value="ARM repeat"/>
    <property type="match status" value="2"/>
</dbReference>
<dbReference type="GO" id="GO:0030515">
    <property type="term" value="F:snoRNA binding"/>
    <property type="evidence" value="ECO:0007669"/>
    <property type="project" value="TreeGrafter"/>
</dbReference>
<protein>
    <recommendedName>
        <fullName evidence="8">HEAT repeat-containing protein 1</fullName>
    </recommendedName>
</protein>
<evidence type="ECO:0000256" key="6">
    <source>
        <dbReference type="ARBA" id="ARBA00023274"/>
    </source>
</evidence>
<evidence type="ECO:0000256" key="4">
    <source>
        <dbReference type="ARBA" id="ARBA00022552"/>
    </source>
</evidence>
<comment type="similarity">
    <text evidence="2 8">Belongs to the HEATR1/UTP10 family.</text>
</comment>
<dbReference type="GO" id="GO:0030686">
    <property type="term" value="C:90S preribosome"/>
    <property type="evidence" value="ECO:0007669"/>
    <property type="project" value="TreeGrafter"/>
</dbReference>
<comment type="function">
    <text evidence="8">Involved in nucleolar processing of pre-18S ribosomal RNA.</text>
</comment>
<dbReference type="InterPro" id="IPR022125">
    <property type="entry name" value="U3snoRNP10_N"/>
</dbReference>
<evidence type="ECO:0000313" key="11">
    <source>
        <dbReference type="EMBL" id="EFO25796.2"/>
    </source>
</evidence>
<comment type="subcellular location">
    <subcellularLocation>
        <location evidence="1 8">Nucleus</location>
        <location evidence="1 8">Nucleolus</location>
    </subcellularLocation>
</comment>
<feature type="repeat" description="HEAT" evidence="7">
    <location>
        <begin position="1583"/>
        <end position="1621"/>
    </location>
</feature>
<reference evidence="11" key="1">
    <citation type="submission" date="2012-04" db="EMBL/GenBank/DDBJ databases">
        <title>The Genome Sequence of Loa loa.</title>
        <authorList>
            <consortium name="The Broad Institute Genome Sequencing Platform"/>
            <consortium name="Broad Institute Genome Sequencing Center for Infectious Disease"/>
            <person name="Nutman T.B."/>
            <person name="Fink D.L."/>
            <person name="Russ C."/>
            <person name="Young S."/>
            <person name="Zeng Q."/>
            <person name="Gargeya S."/>
            <person name="Alvarado L."/>
            <person name="Berlin A."/>
            <person name="Chapman S.B."/>
            <person name="Chen Z."/>
            <person name="Freedman E."/>
            <person name="Gellesch M."/>
            <person name="Goldberg J."/>
            <person name="Griggs A."/>
            <person name="Gujja S."/>
            <person name="Heilman E.R."/>
            <person name="Heiman D."/>
            <person name="Howarth C."/>
            <person name="Mehta T."/>
            <person name="Neiman D."/>
            <person name="Pearson M."/>
            <person name="Roberts A."/>
            <person name="Saif S."/>
            <person name="Shea T."/>
            <person name="Shenoy N."/>
            <person name="Sisk P."/>
            <person name="Stolte C."/>
            <person name="Sykes S."/>
            <person name="White J."/>
            <person name="Yandava C."/>
            <person name="Haas B."/>
            <person name="Henn M.R."/>
            <person name="Nusbaum C."/>
            <person name="Birren B."/>
        </authorList>
    </citation>
    <scope>NUCLEOTIDE SEQUENCE [LARGE SCALE GENOMIC DNA]</scope>
</reference>
<feature type="compositionally biased region" description="Polar residues" evidence="9">
    <location>
        <begin position="474"/>
        <end position="488"/>
    </location>
</feature>
<dbReference type="InterPro" id="IPR040191">
    <property type="entry name" value="UTP10"/>
</dbReference>
<dbReference type="GeneID" id="9940079"/>
<dbReference type="GO" id="GO:0045943">
    <property type="term" value="P:positive regulation of transcription by RNA polymerase I"/>
    <property type="evidence" value="ECO:0007669"/>
    <property type="project" value="TreeGrafter"/>
</dbReference>
<dbReference type="Pfam" id="PF23243">
    <property type="entry name" value="HEAT_HEATR1"/>
    <property type="match status" value="1"/>
</dbReference>
<gene>
    <name evidence="11" type="ORF">LOAG_02691</name>
</gene>
<dbReference type="PROSITE" id="PS50077">
    <property type="entry name" value="HEAT_REPEAT"/>
    <property type="match status" value="1"/>
</dbReference>
<keyword evidence="5 8" id="KW-0539">Nucleus</keyword>
<dbReference type="GO" id="GO:0000462">
    <property type="term" value="P:maturation of SSU-rRNA from tricistronic rRNA transcript (SSU-rRNA, 5.8S rRNA, LSU-rRNA)"/>
    <property type="evidence" value="ECO:0007669"/>
    <property type="project" value="TreeGrafter"/>
</dbReference>
<feature type="domain" description="BP28 C-terminal" evidence="10">
    <location>
        <begin position="1326"/>
        <end position="1491"/>
    </location>
</feature>
<evidence type="ECO:0000256" key="5">
    <source>
        <dbReference type="ARBA" id="ARBA00023242"/>
    </source>
</evidence>
<dbReference type="InterPro" id="IPR011989">
    <property type="entry name" value="ARM-like"/>
</dbReference>
<dbReference type="GO" id="GO:0032040">
    <property type="term" value="C:small-subunit processome"/>
    <property type="evidence" value="ECO:0007669"/>
    <property type="project" value="TreeGrafter"/>
</dbReference>
<dbReference type="InterPro" id="IPR012954">
    <property type="entry name" value="BP28_C_dom"/>
</dbReference>
<dbReference type="SMART" id="SM01036">
    <property type="entry name" value="BP28CT"/>
    <property type="match status" value="1"/>
</dbReference>
<dbReference type="InterPro" id="IPR016024">
    <property type="entry name" value="ARM-type_fold"/>
</dbReference>
<dbReference type="InterPro" id="IPR021133">
    <property type="entry name" value="HEAT_type_2"/>
</dbReference>
<name>A0A1S0U830_LOALO</name>
<dbReference type="CTD" id="9940079"/>
<dbReference type="Gene3D" id="1.25.10.10">
    <property type="entry name" value="Leucine-rich Repeat Variant"/>
    <property type="match status" value="1"/>
</dbReference>
<dbReference type="OrthoDB" id="31183at2759"/>
<evidence type="ECO:0000256" key="1">
    <source>
        <dbReference type="ARBA" id="ARBA00004604"/>
    </source>
</evidence>
<dbReference type="PANTHER" id="PTHR13457">
    <property type="entry name" value="BAP28"/>
    <property type="match status" value="1"/>
</dbReference>